<keyword evidence="3" id="KW-1185">Reference proteome</keyword>
<dbReference type="AlphaFoldDB" id="A0A8T5UWR0"/>
<dbReference type="Gene3D" id="3.30.70.20">
    <property type="match status" value="1"/>
</dbReference>
<organism evidence="2 3">
    <name type="scientific">Methanobacterium spitsbergense</name>
    <dbReference type="NCBI Taxonomy" id="2874285"/>
    <lineage>
        <taxon>Archaea</taxon>
        <taxon>Methanobacteriati</taxon>
        <taxon>Methanobacteriota</taxon>
        <taxon>Methanomada group</taxon>
        <taxon>Methanobacteria</taxon>
        <taxon>Methanobacteriales</taxon>
        <taxon>Methanobacteriaceae</taxon>
        <taxon>Methanobacterium</taxon>
    </lineage>
</organism>
<dbReference type="SUPFAM" id="SSF54862">
    <property type="entry name" value="4Fe-4S ferredoxins"/>
    <property type="match status" value="1"/>
</dbReference>
<dbReference type="PANTHER" id="PTHR43122">
    <property type="entry name" value="FERREDOXIN SUBUNIT OF PYRUVATE:FLAVODOXIN OXIDOREDUCTASE-RELATED"/>
    <property type="match status" value="1"/>
</dbReference>
<dbReference type="InterPro" id="IPR017896">
    <property type="entry name" value="4Fe4S_Fe-S-bd"/>
</dbReference>
<reference evidence="3" key="1">
    <citation type="journal article" date="2022" name="Microbiol. Resour. Announc.">
        <title>Draft Genome Sequence of a Methanogenic Archaeon from West Spitsbergen Permafrost.</title>
        <authorList>
            <person name="Trubitsyn V."/>
            <person name="Rivkina E."/>
            <person name="Shcherbakova V."/>
        </authorList>
    </citation>
    <scope>NUCLEOTIDE SEQUENCE [LARGE SCALE GENOMIC DNA]</scope>
    <source>
        <strain evidence="3">VT</strain>
    </source>
</reference>
<dbReference type="PROSITE" id="PS00198">
    <property type="entry name" value="4FE4S_FER_1"/>
    <property type="match status" value="1"/>
</dbReference>
<comment type="caution">
    <text evidence="2">The sequence shown here is derived from an EMBL/GenBank/DDBJ whole genome shotgun (WGS) entry which is preliminary data.</text>
</comment>
<proteinExistence type="predicted"/>
<evidence type="ECO:0000313" key="3">
    <source>
        <dbReference type="Proteomes" id="UP000825933"/>
    </source>
</evidence>
<dbReference type="PANTHER" id="PTHR43122:SF1">
    <property type="entry name" value="IRON-SULFUR-BINDING PROTEIN"/>
    <property type="match status" value="1"/>
</dbReference>
<feature type="domain" description="4Fe-4S ferredoxin-type" evidence="1">
    <location>
        <begin position="37"/>
        <end position="66"/>
    </location>
</feature>
<dbReference type="EMBL" id="JAIOUQ010000003">
    <property type="protein sequence ID" value="MBZ2165273.1"/>
    <property type="molecule type" value="Genomic_DNA"/>
</dbReference>
<evidence type="ECO:0000313" key="2">
    <source>
        <dbReference type="EMBL" id="MBZ2165273.1"/>
    </source>
</evidence>
<dbReference type="RefSeq" id="WP_048189769.1">
    <property type="nucleotide sequence ID" value="NZ_JAIOUQ010000003.1"/>
</dbReference>
<dbReference type="Pfam" id="PF12838">
    <property type="entry name" value="Fer4_7"/>
    <property type="match status" value="1"/>
</dbReference>
<dbReference type="GO" id="GO:0016491">
    <property type="term" value="F:oxidoreductase activity"/>
    <property type="evidence" value="ECO:0007669"/>
    <property type="project" value="UniProtKB-ARBA"/>
</dbReference>
<gene>
    <name evidence="2" type="ORF">K8N75_04335</name>
</gene>
<name>A0A8T5UWR0_9EURY</name>
<feature type="domain" description="4Fe-4S ferredoxin-type" evidence="1">
    <location>
        <begin position="1"/>
        <end position="29"/>
    </location>
</feature>
<sequence length="69" mass="7753">MITVNEKLCKGCNICKEFCPHNVYEESKTLNNKGINVPCPKNKENCTKCGLCTLMCPDQAIKVDDENED</sequence>
<protein>
    <submittedName>
        <fullName evidence="2">Ferredoxin family protein</fullName>
    </submittedName>
</protein>
<dbReference type="InterPro" id="IPR017900">
    <property type="entry name" value="4Fe4S_Fe_S_CS"/>
</dbReference>
<dbReference type="Proteomes" id="UP000825933">
    <property type="component" value="Unassembled WGS sequence"/>
</dbReference>
<dbReference type="PROSITE" id="PS51379">
    <property type="entry name" value="4FE4S_FER_2"/>
    <property type="match status" value="2"/>
</dbReference>
<accession>A0A8T5UWR0</accession>
<evidence type="ECO:0000259" key="1">
    <source>
        <dbReference type="PROSITE" id="PS51379"/>
    </source>
</evidence>